<accession>A0A7R9MJ35</accession>
<evidence type="ECO:0000256" key="9">
    <source>
        <dbReference type="ARBA" id="ARBA00022848"/>
    </source>
</evidence>
<dbReference type="SUPFAM" id="SSF48264">
    <property type="entry name" value="Cytochrome P450"/>
    <property type="match status" value="1"/>
</dbReference>
<dbReference type="Proteomes" id="UP000728032">
    <property type="component" value="Unassembled WGS sequence"/>
</dbReference>
<keyword evidence="7 14" id="KW-0479">Metal-binding</keyword>
<dbReference type="Pfam" id="PF00067">
    <property type="entry name" value="p450"/>
    <property type="match status" value="2"/>
</dbReference>
<keyword evidence="12 15" id="KW-0503">Monooxygenase</keyword>
<organism evidence="16">
    <name type="scientific">Oppiella nova</name>
    <dbReference type="NCBI Taxonomy" id="334625"/>
    <lineage>
        <taxon>Eukaryota</taxon>
        <taxon>Metazoa</taxon>
        <taxon>Ecdysozoa</taxon>
        <taxon>Arthropoda</taxon>
        <taxon>Chelicerata</taxon>
        <taxon>Arachnida</taxon>
        <taxon>Acari</taxon>
        <taxon>Acariformes</taxon>
        <taxon>Sarcoptiformes</taxon>
        <taxon>Oribatida</taxon>
        <taxon>Brachypylina</taxon>
        <taxon>Oppioidea</taxon>
        <taxon>Oppiidae</taxon>
        <taxon>Oppiella</taxon>
    </lineage>
</organism>
<dbReference type="InterPro" id="IPR017972">
    <property type="entry name" value="Cyt_P450_CS"/>
</dbReference>
<dbReference type="EMBL" id="CAJPVJ010022676">
    <property type="protein sequence ID" value="CAG2178316.1"/>
    <property type="molecule type" value="Genomic_DNA"/>
</dbReference>
<evidence type="ECO:0008006" key="18">
    <source>
        <dbReference type="Google" id="ProtNLM"/>
    </source>
</evidence>
<keyword evidence="6 14" id="KW-0349">Heme</keyword>
<proteinExistence type="inferred from homology"/>
<evidence type="ECO:0000313" key="16">
    <source>
        <dbReference type="EMBL" id="CAD7661180.1"/>
    </source>
</evidence>
<dbReference type="InterPro" id="IPR050476">
    <property type="entry name" value="Insect_CytP450_Detox"/>
</dbReference>
<name>A0A7R9MJ35_9ACAR</name>
<dbReference type="Gene3D" id="1.10.630.10">
    <property type="entry name" value="Cytochrome P450"/>
    <property type="match status" value="1"/>
</dbReference>
<evidence type="ECO:0000256" key="7">
    <source>
        <dbReference type="ARBA" id="ARBA00022723"/>
    </source>
</evidence>
<evidence type="ECO:0000256" key="5">
    <source>
        <dbReference type="ARBA" id="ARBA00010617"/>
    </source>
</evidence>
<keyword evidence="13" id="KW-0472">Membrane</keyword>
<evidence type="ECO:0000256" key="3">
    <source>
        <dbReference type="ARBA" id="ARBA00004174"/>
    </source>
</evidence>
<protein>
    <recommendedName>
        <fullName evidence="18">Cytochrome P450</fullName>
    </recommendedName>
</protein>
<evidence type="ECO:0000256" key="10">
    <source>
        <dbReference type="ARBA" id="ARBA00023002"/>
    </source>
</evidence>
<dbReference type="InterPro" id="IPR001128">
    <property type="entry name" value="Cyt_P450"/>
</dbReference>
<feature type="binding site" description="axial binding residue" evidence="14">
    <location>
        <position position="370"/>
    </location>
    <ligand>
        <name>heme</name>
        <dbReference type="ChEBI" id="CHEBI:30413"/>
    </ligand>
    <ligandPart>
        <name>Fe</name>
        <dbReference type="ChEBI" id="CHEBI:18248"/>
    </ligandPart>
</feature>
<dbReference type="PRINTS" id="PR00465">
    <property type="entry name" value="EP450IV"/>
</dbReference>
<evidence type="ECO:0000256" key="14">
    <source>
        <dbReference type="PIRSR" id="PIRSR602403-1"/>
    </source>
</evidence>
<dbReference type="PANTHER" id="PTHR24292">
    <property type="entry name" value="CYTOCHROME P450"/>
    <property type="match status" value="1"/>
</dbReference>
<dbReference type="InterPro" id="IPR002403">
    <property type="entry name" value="Cyt_P450_E_grp-IV"/>
</dbReference>
<keyword evidence="8" id="KW-0256">Endoplasmic reticulum</keyword>
<dbReference type="PRINTS" id="PR00385">
    <property type="entry name" value="P450"/>
</dbReference>
<dbReference type="GO" id="GO:0016705">
    <property type="term" value="F:oxidoreductase activity, acting on paired donors, with incorporation or reduction of molecular oxygen"/>
    <property type="evidence" value="ECO:0007669"/>
    <property type="project" value="InterPro"/>
</dbReference>
<evidence type="ECO:0000256" key="8">
    <source>
        <dbReference type="ARBA" id="ARBA00022824"/>
    </source>
</evidence>
<dbReference type="GO" id="GO:0005789">
    <property type="term" value="C:endoplasmic reticulum membrane"/>
    <property type="evidence" value="ECO:0007669"/>
    <property type="project" value="UniProtKB-SubCell"/>
</dbReference>
<dbReference type="GO" id="GO:0004497">
    <property type="term" value="F:monooxygenase activity"/>
    <property type="evidence" value="ECO:0007669"/>
    <property type="project" value="UniProtKB-KW"/>
</dbReference>
<feature type="non-terminal residue" evidence="16">
    <location>
        <position position="425"/>
    </location>
</feature>
<evidence type="ECO:0000256" key="2">
    <source>
        <dbReference type="ARBA" id="ARBA00003690"/>
    </source>
</evidence>
<dbReference type="EMBL" id="OC937501">
    <property type="protein sequence ID" value="CAD7661180.1"/>
    <property type="molecule type" value="Genomic_DNA"/>
</dbReference>
<reference evidence="16" key="1">
    <citation type="submission" date="2020-11" db="EMBL/GenBank/DDBJ databases">
        <authorList>
            <person name="Tran Van P."/>
        </authorList>
    </citation>
    <scope>NUCLEOTIDE SEQUENCE</scope>
</reference>
<dbReference type="InterPro" id="IPR036396">
    <property type="entry name" value="Cyt_P450_sf"/>
</dbReference>
<keyword evidence="17" id="KW-1185">Reference proteome</keyword>
<dbReference type="GO" id="GO:0005506">
    <property type="term" value="F:iron ion binding"/>
    <property type="evidence" value="ECO:0007669"/>
    <property type="project" value="InterPro"/>
</dbReference>
<evidence type="ECO:0000256" key="4">
    <source>
        <dbReference type="ARBA" id="ARBA00004406"/>
    </source>
</evidence>
<evidence type="ECO:0000256" key="6">
    <source>
        <dbReference type="ARBA" id="ARBA00022617"/>
    </source>
</evidence>
<evidence type="ECO:0000256" key="11">
    <source>
        <dbReference type="ARBA" id="ARBA00023004"/>
    </source>
</evidence>
<dbReference type="OrthoDB" id="6428965at2759"/>
<evidence type="ECO:0000256" key="13">
    <source>
        <dbReference type="ARBA" id="ARBA00023136"/>
    </source>
</evidence>
<evidence type="ECO:0000256" key="12">
    <source>
        <dbReference type="ARBA" id="ARBA00023033"/>
    </source>
</evidence>
<evidence type="ECO:0000256" key="1">
    <source>
        <dbReference type="ARBA" id="ARBA00001971"/>
    </source>
</evidence>
<comment type="function">
    <text evidence="2">May be involved in the metabolism of insect hormones and in the breakdown of synthetic insecticides.</text>
</comment>
<dbReference type="PANTHER" id="PTHR24292:SF54">
    <property type="entry name" value="CYP9F3-RELATED"/>
    <property type="match status" value="1"/>
</dbReference>
<keyword evidence="10 15" id="KW-0560">Oxidoreductase</keyword>
<keyword evidence="11 14" id="KW-0408">Iron</keyword>
<evidence type="ECO:0000256" key="15">
    <source>
        <dbReference type="RuleBase" id="RU000461"/>
    </source>
</evidence>
<gene>
    <name evidence="16" type="ORF">ONB1V03_LOCUS17741</name>
</gene>
<dbReference type="GO" id="GO:0020037">
    <property type="term" value="F:heme binding"/>
    <property type="evidence" value="ECO:0007669"/>
    <property type="project" value="InterPro"/>
</dbReference>
<sequence>LLIDPVLSRNVAQARGDDWRRLRHIISPAFTSGRMKRMYPSIRQCLRDFQTHLDAYAMDRRPVDVKEMFGNFTMDVVATCAFATKTNVHNDRNNPVDRHAKSLLDFKPWKIIAMLALPPRWLTRLTVTTTVRPEGLVYFNKLMTDIIETRRKLTDASAKYTDFLQLLLDAHKDTDAAPEDYKTSEANYVIEDEEPDNPLEGTGGKTPSVSYNKYMNDDEVRAQTFVILMSAYETTATTLTLAMYELALNPQHQQRLFDELREVLQPDGDIDYDVLQSLPFMEAVVSETLRLHPPGMRLTRLATKDYTLGTTGITVRKGDQVDIPTYAIHHNPEYYKLPFQFDPDRFFDTKRRQHIKPYTYIPFGGGPRHCIGMRFALLEIKLGLAHIIRRYRLYGTGDTDVPLQYKRKYRLAFPKRVVVGIERRP</sequence>
<feature type="non-terminal residue" evidence="16">
    <location>
        <position position="1"/>
    </location>
</feature>
<comment type="similarity">
    <text evidence="5 15">Belongs to the cytochrome P450 family.</text>
</comment>
<dbReference type="PROSITE" id="PS00086">
    <property type="entry name" value="CYTOCHROME_P450"/>
    <property type="match status" value="1"/>
</dbReference>
<dbReference type="AlphaFoldDB" id="A0A7R9MJ35"/>
<comment type="subcellular location">
    <subcellularLocation>
        <location evidence="4">Endoplasmic reticulum membrane</location>
        <topology evidence="4">Peripheral membrane protein</topology>
    </subcellularLocation>
    <subcellularLocation>
        <location evidence="3">Microsome membrane</location>
        <topology evidence="3">Peripheral membrane protein</topology>
    </subcellularLocation>
</comment>
<evidence type="ECO:0000313" key="17">
    <source>
        <dbReference type="Proteomes" id="UP000728032"/>
    </source>
</evidence>
<comment type="cofactor">
    <cofactor evidence="1 14">
        <name>heme</name>
        <dbReference type="ChEBI" id="CHEBI:30413"/>
    </cofactor>
</comment>
<keyword evidence="9" id="KW-0492">Microsome</keyword>